<dbReference type="KEGG" id="rmai:MACH21_10060"/>
<dbReference type="AlphaFoldDB" id="A0AA48H1G9"/>
<dbReference type="Pfam" id="PF08125">
    <property type="entry name" value="Mannitol_dh_C"/>
    <property type="match status" value="1"/>
</dbReference>
<dbReference type="InterPro" id="IPR013118">
    <property type="entry name" value="Mannitol_DH_C"/>
</dbReference>
<evidence type="ECO:0000256" key="1">
    <source>
        <dbReference type="ARBA" id="ARBA00023002"/>
    </source>
</evidence>
<name>A0AA48H1G9_9RHOB</name>
<keyword evidence="5" id="KW-1185">Reference proteome</keyword>
<dbReference type="Gene3D" id="3.40.50.720">
    <property type="entry name" value="NAD(P)-binding Rossmann-like Domain"/>
    <property type="match status" value="1"/>
</dbReference>
<dbReference type="EMBL" id="AP027266">
    <property type="protein sequence ID" value="BDW84829.1"/>
    <property type="molecule type" value="Genomic_DNA"/>
</dbReference>
<accession>A0AA48H1G9</accession>
<dbReference type="Gene3D" id="1.10.1040.10">
    <property type="entry name" value="N-(1-d-carboxylethyl)-l-norvaline Dehydrogenase, domain 2"/>
    <property type="match status" value="1"/>
</dbReference>
<evidence type="ECO:0000259" key="2">
    <source>
        <dbReference type="Pfam" id="PF01232"/>
    </source>
</evidence>
<dbReference type="PRINTS" id="PR00084">
    <property type="entry name" value="MTLDHDRGNASE"/>
</dbReference>
<gene>
    <name evidence="4" type="primary">mtlK</name>
    <name evidence="4" type="ORF">MACH21_10060</name>
</gene>
<evidence type="ECO:0000313" key="5">
    <source>
        <dbReference type="Proteomes" id="UP001337723"/>
    </source>
</evidence>
<dbReference type="InterPro" id="IPR008927">
    <property type="entry name" value="6-PGluconate_DH-like_C_sf"/>
</dbReference>
<sequence length="494" mass="53010">MTMNRPVPLSTATLADLPQDILRPGYDRARLTPGIVHIGLGNFHRAHQAWYTHRLMQQGLAQDWAILGAGVRPYDAGMRDRLLAQDCLTTLIDLSPKGRSAEVTGAMIDYLPIAEGNAPLIAAMADPAIRIVALTVTEGGYFIDASGGFDATHPDIAHDVAHPGSPRTAFGAMVAALRLRRAAGQGPFTGLSCDNLRGNGAILRQVVTGLARLTDPDLADWIDANGAFPNSMVDCIVPATGPAELALAREIGIADAAPVTHENFRQWVIEDAFCAGRPDWDRVGATFTPDVHDYEMMKIRILNAGHQVLANAGELLSVPTIADCMAHPAIAALFRKVQSREILPHVHAVPGMTPTAYLDLIETRFANPAIRDTTRRVAFDGSSRHPGFVLPILRDGLAAGTPVDGLALVEALWARMCAGTREDGSLIEANDPDWSRLAEIASAARARPMAWLEQGAIYGDLAAVPRFADAFDHWLGMLWRAGTAATLAAYTQAD</sequence>
<reference evidence="4 5" key="1">
    <citation type="submission" date="2023-01" db="EMBL/GenBank/DDBJ databases">
        <title>Complete genome sequence of Roseicyclus marinus strain Dej080120_10.</title>
        <authorList>
            <person name="Ueki S."/>
            <person name="Maruyama F."/>
        </authorList>
    </citation>
    <scope>NUCLEOTIDE SEQUENCE [LARGE SCALE GENOMIC DNA]</scope>
    <source>
        <strain evidence="4 5">Dej080120_10</strain>
    </source>
</reference>
<keyword evidence="1" id="KW-0560">Oxidoreductase</keyword>
<dbReference type="InterPro" id="IPR013131">
    <property type="entry name" value="Mannitol_DH_N"/>
</dbReference>
<dbReference type="SUPFAM" id="SSF51735">
    <property type="entry name" value="NAD(P)-binding Rossmann-fold domains"/>
    <property type="match status" value="1"/>
</dbReference>
<proteinExistence type="predicted"/>
<dbReference type="InterPro" id="IPR050988">
    <property type="entry name" value="Mannitol_DH/Oxidoreductase"/>
</dbReference>
<dbReference type="InterPro" id="IPR013328">
    <property type="entry name" value="6PGD_dom2"/>
</dbReference>
<evidence type="ECO:0000259" key="3">
    <source>
        <dbReference type="Pfam" id="PF08125"/>
    </source>
</evidence>
<feature type="domain" description="Mannitol dehydrogenase C-terminal" evidence="3">
    <location>
        <begin position="290"/>
        <end position="474"/>
    </location>
</feature>
<dbReference type="GO" id="GO:0016616">
    <property type="term" value="F:oxidoreductase activity, acting on the CH-OH group of donors, NAD or NADP as acceptor"/>
    <property type="evidence" value="ECO:0007669"/>
    <property type="project" value="TreeGrafter"/>
</dbReference>
<dbReference type="InterPro" id="IPR000669">
    <property type="entry name" value="Mannitol_DH"/>
</dbReference>
<dbReference type="SUPFAM" id="SSF48179">
    <property type="entry name" value="6-phosphogluconate dehydrogenase C-terminal domain-like"/>
    <property type="match status" value="1"/>
</dbReference>
<evidence type="ECO:0000313" key="4">
    <source>
        <dbReference type="EMBL" id="BDW84829.1"/>
    </source>
</evidence>
<organism evidence="4 5">
    <name type="scientific">Roseicyclus marinus</name>
    <dbReference type="NCBI Taxonomy" id="2161673"/>
    <lineage>
        <taxon>Bacteria</taxon>
        <taxon>Pseudomonadati</taxon>
        <taxon>Pseudomonadota</taxon>
        <taxon>Alphaproteobacteria</taxon>
        <taxon>Rhodobacterales</taxon>
        <taxon>Roseobacteraceae</taxon>
        <taxon>Roseicyclus</taxon>
    </lineage>
</organism>
<dbReference type="InterPro" id="IPR036291">
    <property type="entry name" value="NAD(P)-bd_dom_sf"/>
</dbReference>
<dbReference type="PANTHER" id="PTHR43362">
    <property type="entry name" value="MANNITOL DEHYDROGENASE DSF1-RELATED"/>
    <property type="match status" value="1"/>
</dbReference>
<dbReference type="PANTHER" id="PTHR43362:SF1">
    <property type="entry name" value="MANNITOL DEHYDROGENASE 2-RELATED"/>
    <property type="match status" value="1"/>
</dbReference>
<dbReference type="Pfam" id="PF01232">
    <property type="entry name" value="Mannitol_dh"/>
    <property type="match status" value="1"/>
</dbReference>
<protein>
    <submittedName>
        <fullName evidence="4">Mannitol 2-dehydrogenase</fullName>
    </submittedName>
</protein>
<dbReference type="Proteomes" id="UP001337723">
    <property type="component" value="Chromosome"/>
</dbReference>
<feature type="domain" description="Mannitol dehydrogenase N-terminal" evidence="2">
    <location>
        <begin position="34"/>
        <end position="281"/>
    </location>
</feature>